<evidence type="ECO:0000256" key="1">
    <source>
        <dbReference type="ARBA" id="ARBA00004141"/>
    </source>
</evidence>
<evidence type="ECO:0000256" key="3">
    <source>
        <dbReference type="ARBA" id="ARBA00022448"/>
    </source>
</evidence>
<dbReference type="CDD" id="cd18579">
    <property type="entry name" value="ABC_6TM_ABCC_D1"/>
    <property type="match status" value="1"/>
</dbReference>
<dbReference type="PANTHER" id="PTHR24223:SF456">
    <property type="entry name" value="MULTIDRUG RESISTANCE-ASSOCIATED PROTEIN LETHAL(2)03659"/>
    <property type="match status" value="1"/>
</dbReference>
<feature type="transmembrane region" description="Helical" evidence="10">
    <location>
        <begin position="766"/>
        <end position="790"/>
    </location>
</feature>
<keyword evidence="6" id="KW-0067">ATP-binding</keyword>
<dbReference type="PROSITE" id="PS00211">
    <property type="entry name" value="ABC_TRANSPORTER_1"/>
    <property type="match status" value="2"/>
</dbReference>
<feature type="compositionally biased region" description="Acidic residues" evidence="9">
    <location>
        <begin position="696"/>
        <end position="705"/>
    </location>
</feature>
<dbReference type="PhylomeDB" id="A0A0G4EVB5"/>
<dbReference type="Gene3D" id="1.20.1560.10">
    <property type="entry name" value="ABC transporter type 1, transmembrane domain"/>
    <property type="match status" value="2"/>
</dbReference>
<feature type="transmembrane region" description="Helical" evidence="10">
    <location>
        <begin position="810"/>
        <end position="833"/>
    </location>
</feature>
<accession>A0A0G4EVB5</accession>
<dbReference type="GO" id="GO:0016887">
    <property type="term" value="F:ATP hydrolysis activity"/>
    <property type="evidence" value="ECO:0007669"/>
    <property type="project" value="InterPro"/>
</dbReference>
<dbReference type="Pfam" id="PF00664">
    <property type="entry name" value="ABC_membrane"/>
    <property type="match status" value="2"/>
</dbReference>
<organism evidence="13 14">
    <name type="scientific">Vitrella brassicaformis (strain CCMP3155)</name>
    <dbReference type="NCBI Taxonomy" id="1169540"/>
    <lineage>
        <taxon>Eukaryota</taxon>
        <taxon>Sar</taxon>
        <taxon>Alveolata</taxon>
        <taxon>Colpodellida</taxon>
        <taxon>Vitrellaceae</taxon>
        <taxon>Vitrella</taxon>
    </lineage>
</organism>
<dbReference type="FunFam" id="1.20.1560.10:FF:000010">
    <property type="entry name" value="Multidrug resistance-associated ABC transporter"/>
    <property type="match status" value="1"/>
</dbReference>
<name>A0A0G4EVB5_VITBC</name>
<dbReference type="Gene3D" id="3.40.50.300">
    <property type="entry name" value="P-loop containing nucleotide triphosphate hydrolases"/>
    <property type="match status" value="2"/>
</dbReference>
<evidence type="ECO:0008006" key="15">
    <source>
        <dbReference type="Google" id="ProtNLM"/>
    </source>
</evidence>
<dbReference type="FunFam" id="3.40.50.300:FF:000163">
    <property type="entry name" value="Multidrug resistance-associated protein member 4"/>
    <property type="match status" value="1"/>
</dbReference>
<dbReference type="Proteomes" id="UP000041254">
    <property type="component" value="Unassembled WGS sequence"/>
</dbReference>
<evidence type="ECO:0000313" key="13">
    <source>
        <dbReference type="EMBL" id="CEM02561.1"/>
    </source>
</evidence>
<feature type="transmembrane region" description="Helical" evidence="10">
    <location>
        <begin position="237"/>
        <end position="260"/>
    </location>
</feature>
<feature type="transmembrane region" description="Helical" evidence="10">
    <location>
        <begin position="349"/>
        <end position="370"/>
    </location>
</feature>
<dbReference type="PROSITE" id="PS50893">
    <property type="entry name" value="ABC_TRANSPORTER_2"/>
    <property type="match status" value="2"/>
</dbReference>
<feature type="transmembrane region" description="Helical" evidence="10">
    <location>
        <begin position="896"/>
        <end position="921"/>
    </location>
</feature>
<comment type="subcellular location">
    <subcellularLocation>
        <location evidence="1">Membrane</location>
        <topology evidence="1">Multi-pass membrane protein</topology>
    </subcellularLocation>
</comment>
<dbReference type="OrthoDB" id="6500128at2759"/>
<dbReference type="InParanoid" id="A0A0G4EVB5"/>
<feature type="region of interest" description="Disordered" evidence="9">
    <location>
        <begin position="1"/>
        <end position="20"/>
    </location>
</feature>
<dbReference type="InterPro" id="IPR011527">
    <property type="entry name" value="ABC1_TM_dom"/>
</dbReference>
<protein>
    <recommendedName>
        <fullName evidence="15">P-loop containing nucleoside triphosphate hydrolase protein</fullName>
    </recommendedName>
</protein>
<dbReference type="SUPFAM" id="SSF90123">
    <property type="entry name" value="ABC transporter transmembrane region"/>
    <property type="match status" value="2"/>
</dbReference>
<dbReference type="OMA" id="MALFCTM"/>
<dbReference type="Pfam" id="PF00005">
    <property type="entry name" value="ABC_tran"/>
    <property type="match status" value="2"/>
</dbReference>
<evidence type="ECO:0000256" key="9">
    <source>
        <dbReference type="SAM" id="MobiDB-lite"/>
    </source>
</evidence>
<evidence type="ECO:0000256" key="2">
    <source>
        <dbReference type="ARBA" id="ARBA00009726"/>
    </source>
</evidence>
<dbReference type="SMART" id="SM00382">
    <property type="entry name" value="AAA"/>
    <property type="match status" value="2"/>
</dbReference>
<feature type="domain" description="ABC transporter" evidence="11">
    <location>
        <begin position="1113"/>
        <end position="1349"/>
    </location>
</feature>
<dbReference type="GO" id="GO:0016020">
    <property type="term" value="C:membrane"/>
    <property type="evidence" value="ECO:0007669"/>
    <property type="project" value="UniProtKB-SubCell"/>
</dbReference>
<dbReference type="CDD" id="cd03244">
    <property type="entry name" value="ABCC_MRP_domain2"/>
    <property type="match status" value="1"/>
</dbReference>
<feature type="transmembrane region" description="Helical" evidence="10">
    <location>
        <begin position="93"/>
        <end position="119"/>
    </location>
</feature>
<dbReference type="InterPro" id="IPR003593">
    <property type="entry name" value="AAA+_ATPase"/>
</dbReference>
<feature type="domain" description="ABC transporter" evidence="11">
    <location>
        <begin position="435"/>
        <end position="676"/>
    </location>
</feature>
<feature type="transmembrane region" description="Helical" evidence="10">
    <location>
        <begin position="212"/>
        <end position="231"/>
    </location>
</feature>
<feature type="domain" description="ABC transmembrane type-1" evidence="12">
    <location>
        <begin position="767"/>
        <end position="1065"/>
    </location>
</feature>
<feature type="transmembrane region" description="Helical" evidence="10">
    <location>
        <begin position="131"/>
        <end position="151"/>
    </location>
</feature>
<evidence type="ECO:0000256" key="6">
    <source>
        <dbReference type="ARBA" id="ARBA00022840"/>
    </source>
</evidence>
<keyword evidence="4 10" id="KW-0812">Transmembrane</keyword>
<reference evidence="13 14" key="1">
    <citation type="submission" date="2014-11" db="EMBL/GenBank/DDBJ databases">
        <authorList>
            <person name="Zhu J."/>
            <person name="Qi W."/>
            <person name="Song R."/>
        </authorList>
    </citation>
    <scope>NUCLEOTIDE SEQUENCE [LARGE SCALE GENOMIC DNA]</scope>
</reference>
<feature type="domain" description="ABC transmembrane type-1" evidence="12">
    <location>
        <begin position="97"/>
        <end position="378"/>
    </location>
</feature>
<evidence type="ECO:0000256" key="7">
    <source>
        <dbReference type="ARBA" id="ARBA00022989"/>
    </source>
</evidence>
<evidence type="ECO:0000256" key="8">
    <source>
        <dbReference type="ARBA" id="ARBA00023136"/>
    </source>
</evidence>
<feature type="region of interest" description="Disordered" evidence="9">
    <location>
        <begin position="696"/>
        <end position="718"/>
    </location>
</feature>
<dbReference type="VEuPathDB" id="CryptoDB:Vbra_20947"/>
<dbReference type="InterPro" id="IPR017871">
    <property type="entry name" value="ABC_transporter-like_CS"/>
</dbReference>
<dbReference type="GO" id="GO:0140359">
    <property type="term" value="F:ABC-type transporter activity"/>
    <property type="evidence" value="ECO:0007669"/>
    <property type="project" value="InterPro"/>
</dbReference>
<evidence type="ECO:0000256" key="4">
    <source>
        <dbReference type="ARBA" id="ARBA00022692"/>
    </source>
</evidence>
<evidence type="ECO:0000313" key="14">
    <source>
        <dbReference type="Proteomes" id="UP000041254"/>
    </source>
</evidence>
<keyword evidence="8 10" id="KW-0472">Membrane</keyword>
<dbReference type="InterPro" id="IPR003439">
    <property type="entry name" value="ABC_transporter-like_ATP-bd"/>
</dbReference>
<dbReference type="InterPro" id="IPR027417">
    <property type="entry name" value="P-loop_NTPase"/>
</dbReference>
<evidence type="ECO:0000256" key="5">
    <source>
        <dbReference type="ARBA" id="ARBA00022741"/>
    </source>
</evidence>
<sequence>MTATAPVDEEKASSRHPVPPLNHKSPWPSLLSFAYSWKMINVARRKVLDKEDLPQVAGSDEAARIGAWMEDAWREECARSDKPNVLRMFVRKFCWWFICLAALQLCEVAAYIGVALIVGELLGGLSDPTASLGYLMTCASTLLLLGLLLNITHHHVFHEGFHFGMRLRVAAMSLAYNKVLRLSLRALTDVSAGQIMNMFSSDFYRMEYGGPFFQFVATSPIHLLVVLVIVYQKIGPASLIGISLLVLLLPAQMVFSSLFVRFRRRTVAEADRRVRTMGELISGIRVLKLYSWEEPLAERVAHVRNREIRALRRSMNLKAVNLWCEFLSSAVIVSITFTVYVLMGNTLTPALIFSTYSLFLPLQLTLTLFFPYAVEFLSELYVATQRLTALLTQSERSTHKRHGIANGNGCTSVPSTDSSDDTQIDTPTPTHHHAIDIHNMTASWEPKTGPVLKSVSLSVKQGELLVIAGPVGGGKTSLLMTILGELEPQAGGVCVREGDGMALVEQEPFIAPVTILENILFGKPADQALVDAAIHASALATDLASMPSHVHTQVGERGVTLSGGQKARVAMARAIYAAAITRKQRQQQQQQGGIVVLLDDPLSAVDANVARHLVAEALLGALADTTRILVTHQVSVVAQMCPQGRLVVLNDGCVVHDGVLGDVAHMPHLLMRGDVVRESEKEAQLEEIHLHEISLDDMADNEDDGNNNSSEQQKPAYEHSCSVLKDTNEEGQEEASKGAIIEAETRQTGTVSWGVFRTYASHMGPWWVICVMCLLAVGAQVMLILSGAYLSQWSQLDNEQQTQPATIGHYWLLVLFLLIFSVSRAHLFFALCLRASQSLHNTVFAKLLSAPMRWFEANPTGRILNRFSKDVSLMDDMVPYTGLDVMQCSLRVLGTVVFVCVVNPVVVVPLIPLAAVCVWLRRVYLRSSRELRRLDGVARSPLYSQLTTTLHGLATLRAFELHDDSRCQFEATQDMHNSAYWTYKQVERWFGFRLDVVVSVFQAITAIGAVAMRQLAVRGREEGTWLGGLEKMAADPGLLGLGLVYIIQMASLFQWTARQSAELTNFMTSVERIIEYARLPQERQVTPAEEQTTLTRAKKTLPHPSPWPSDGVVAFNDVVLRYRDHMPTALKGVSFSLRPREKIGIVGRSGAGKTSLIAALFRLSEIEGGSVTIDGVDSRSLRLRTLRSSISIIPQSPVIFAGSLRANLDPFNEHSDDAVWGALKAVQLEGVANKLTGGLMASLTEAGDNFSVGEKQLVCLARALLRETRILVLDEATANVDTHTDFLIQHALRNHPHFQKCVVLTIAHRLSTVIDADRVLVMDRGAVVEFDSPAELLRRGDGDGYFRRLVDRTGMGERLRVLACEAERKRAGEGEGEGQGRV</sequence>
<evidence type="ECO:0000256" key="10">
    <source>
        <dbReference type="SAM" id="Phobius"/>
    </source>
</evidence>
<keyword evidence="7 10" id="KW-1133">Transmembrane helix</keyword>
<dbReference type="InterPro" id="IPR036640">
    <property type="entry name" value="ABC1_TM_sf"/>
</dbReference>
<feature type="transmembrane region" description="Helical" evidence="10">
    <location>
        <begin position="322"/>
        <end position="343"/>
    </location>
</feature>
<evidence type="ECO:0000259" key="12">
    <source>
        <dbReference type="PROSITE" id="PS50929"/>
    </source>
</evidence>
<keyword evidence="14" id="KW-1185">Reference proteome</keyword>
<dbReference type="PROSITE" id="PS50929">
    <property type="entry name" value="ABC_TM1F"/>
    <property type="match status" value="2"/>
</dbReference>
<proteinExistence type="inferred from homology"/>
<evidence type="ECO:0000259" key="11">
    <source>
        <dbReference type="PROSITE" id="PS50893"/>
    </source>
</evidence>
<comment type="similarity">
    <text evidence="2">Belongs to the ABC transporter superfamily. ABCC family. Conjugate transporter (TC 3.A.1.208) subfamily.</text>
</comment>
<keyword evidence="5" id="KW-0547">Nucleotide-binding</keyword>
<dbReference type="EMBL" id="CDMY01000329">
    <property type="protein sequence ID" value="CEM02561.1"/>
    <property type="molecule type" value="Genomic_DNA"/>
</dbReference>
<dbReference type="InterPro" id="IPR050173">
    <property type="entry name" value="ABC_transporter_C-like"/>
</dbReference>
<dbReference type="FunCoup" id="A0A0G4EVB5">
    <property type="interactions" value="5"/>
</dbReference>
<dbReference type="PANTHER" id="PTHR24223">
    <property type="entry name" value="ATP-BINDING CASSETTE SUB-FAMILY C"/>
    <property type="match status" value="1"/>
</dbReference>
<dbReference type="STRING" id="1169540.A0A0G4EVB5"/>
<dbReference type="GO" id="GO:0005524">
    <property type="term" value="F:ATP binding"/>
    <property type="evidence" value="ECO:0007669"/>
    <property type="project" value="UniProtKB-KW"/>
</dbReference>
<keyword evidence="3" id="KW-0813">Transport</keyword>
<dbReference type="InterPro" id="IPR044746">
    <property type="entry name" value="ABCC_6TM_D1"/>
</dbReference>
<gene>
    <name evidence="13" type="ORF">Vbra_20947</name>
</gene>
<dbReference type="SUPFAM" id="SSF52540">
    <property type="entry name" value="P-loop containing nucleoside triphosphate hydrolases"/>
    <property type="match status" value="2"/>
</dbReference>
<feature type="region of interest" description="Disordered" evidence="9">
    <location>
        <begin position="398"/>
        <end position="432"/>
    </location>
</feature>